<dbReference type="EMBL" id="BART01003270">
    <property type="protein sequence ID" value="GAG73345.1"/>
    <property type="molecule type" value="Genomic_DNA"/>
</dbReference>
<dbReference type="GO" id="GO:0003676">
    <property type="term" value="F:nucleic acid binding"/>
    <property type="evidence" value="ECO:0007669"/>
    <property type="project" value="InterPro"/>
</dbReference>
<dbReference type="InterPro" id="IPR036397">
    <property type="entry name" value="RNaseH_sf"/>
</dbReference>
<dbReference type="AlphaFoldDB" id="X0ZU54"/>
<evidence type="ECO:0000259" key="1">
    <source>
        <dbReference type="PROSITE" id="PS50879"/>
    </source>
</evidence>
<gene>
    <name evidence="2" type="ORF">S01H4_09186</name>
</gene>
<protein>
    <recommendedName>
        <fullName evidence="1">RNase H type-1 domain-containing protein</fullName>
    </recommendedName>
</protein>
<dbReference type="InterPro" id="IPR012337">
    <property type="entry name" value="RNaseH-like_sf"/>
</dbReference>
<dbReference type="Gene3D" id="3.30.420.10">
    <property type="entry name" value="Ribonuclease H-like superfamily/Ribonuclease H"/>
    <property type="match status" value="1"/>
</dbReference>
<reference evidence="2" key="1">
    <citation type="journal article" date="2014" name="Front. Microbiol.">
        <title>High frequency of phylogenetically diverse reductive dehalogenase-homologous genes in deep subseafloor sedimentary metagenomes.</title>
        <authorList>
            <person name="Kawai M."/>
            <person name="Futagami T."/>
            <person name="Toyoda A."/>
            <person name="Takaki Y."/>
            <person name="Nishi S."/>
            <person name="Hori S."/>
            <person name="Arai W."/>
            <person name="Tsubouchi T."/>
            <person name="Morono Y."/>
            <person name="Uchiyama I."/>
            <person name="Ito T."/>
            <person name="Fujiyama A."/>
            <person name="Inagaki F."/>
            <person name="Takami H."/>
        </authorList>
    </citation>
    <scope>NUCLEOTIDE SEQUENCE</scope>
    <source>
        <strain evidence="2">Expedition CK06-06</strain>
    </source>
</reference>
<dbReference type="GO" id="GO:0004523">
    <property type="term" value="F:RNA-DNA hybrid ribonuclease activity"/>
    <property type="evidence" value="ECO:0007669"/>
    <property type="project" value="InterPro"/>
</dbReference>
<dbReference type="InterPro" id="IPR002156">
    <property type="entry name" value="RNaseH_domain"/>
</dbReference>
<dbReference type="InterPro" id="IPR053151">
    <property type="entry name" value="RNase_H-like"/>
</dbReference>
<sequence>MNEKKTKEYKKLILFTDGGSKGNPGPAGIGILIFNKEGKLIKEVSEFIGKTTNNVAEYIALLRALEISKEFGADEIEIKCDSKLMVNQLKKRWKVKSPNLKILHQKVRLLLSAYRKVSLLNVPRSVIKAADKLVNKAINSSLDKDVEVHFVENEIESTLF</sequence>
<dbReference type="CDD" id="cd09279">
    <property type="entry name" value="RNase_HI_like"/>
    <property type="match status" value="1"/>
</dbReference>
<dbReference type="PANTHER" id="PTHR47723:SF24">
    <property type="entry name" value="RNASE H TYPE-1 DOMAIN-CONTAINING PROTEIN"/>
    <property type="match status" value="1"/>
</dbReference>
<name>X0ZU54_9ZZZZ</name>
<dbReference type="SUPFAM" id="SSF53098">
    <property type="entry name" value="Ribonuclease H-like"/>
    <property type="match status" value="1"/>
</dbReference>
<feature type="domain" description="RNase H type-1" evidence="1">
    <location>
        <begin position="8"/>
        <end position="139"/>
    </location>
</feature>
<accession>X0ZU54</accession>
<evidence type="ECO:0000313" key="2">
    <source>
        <dbReference type="EMBL" id="GAG73345.1"/>
    </source>
</evidence>
<organism evidence="2">
    <name type="scientific">marine sediment metagenome</name>
    <dbReference type="NCBI Taxonomy" id="412755"/>
    <lineage>
        <taxon>unclassified sequences</taxon>
        <taxon>metagenomes</taxon>
        <taxon>ecological metagenomes</taxon>
    </lineage>
</organism>
<dbReference type="Pfam" id="PF13456">
    <property type="entry name" value="RVT_3"/>
    <property type="match status" value="1"/>
</dbReference>
<comment type="caution">
    <text evidence="2">The sequence shown here is derived from an EMBL/GenBank/DDBJ whole genome shotgun (WGS) entry which is preliminary data.</text>
</comment>
<proteinExistence type="predicted"/>
<dbReference type="PROSITE" id="PS50879">
    <property type="entry name" value="RNASE_H_1"/>
    <property type="match status" value="1"/>
</dbReference>
<dbReference type="PANTHER" id="PTHR47723">
    <property type="entry name" value="OS05G0353850 PROTEIN"/>
    <property type="match status" value="1"/>
</dbReference>